<accession>A0ABU7K6F0</accession>
<reference evidence="3 4" key="1">
    <citation type="submission" date="2023-08" db="EMBL/GenBank/DDBJ databases">
        <authorList>
            <person name="Girao M."/>
            <person name="Carvalho M.F."/>
        </authorList>
    </citation>
    <scope>NUCLEOTIDE SEQUENCE [LARGE SCALE GENOMIC DNA]</scope>
    <source>
        <strain evidence="3 4">CT-R113</strain>
    </source>
</reference>
<sequence length="186" mass="18464">MSVTVLFASAILYSLATTGVLLVVGAFLLFVVTSGAAASAALAATALVVLAVAHTALFAVLRRTDLPRPGTTAALLTASVVLGLLQTALMYLWFDVGRGGGPLFAAGLQGAAVALALSLSRGRGIGWAAAAAALAVASLLRLLVTGGLDTASPHLEVHDRPAAATAPPHEVAAPDATAETPPHSSL</sequence>
<name>A0ABU7K6F0_9ACTN</name>
<evidence type="ECO:0000256" key="2">
    <source>
        <dbReference type="SAM" id="Phobius"/>
    </source>
</evidence>
<evidence type="ECO:0000313" key="3">
    <source>
        <dbReference type="EMBL" id="MEE2037832.1"/>
    </source>
</evidence>
<gene>
    <name evidence="3" type="ORF">Q8791_11440</name>
</gene>
<dbReference type="EMBL" id="JAUZMY010000009">
    <property type="protein sequence ID" value="MEE2037832.1"/>
    <property type="molecule type" value="Genomic_DNA"/>
</dbReference>
<dbReference type="Proteomes" id="UP001356095">
    <property type="component" value="Unassembled WGS sequence"/>
</dbReference>
<comment type="caution">
    <text evidence="3">The sequence shown here is derived from an EMBL/GenBank/DDBJ whole genome shotgun (WGS) entry which is preliminary data.</text>
</comment>
<dbReference type="RefSeq" id="WP_330091618.1">
    <property type="nucleotide sequence ID" value="NZ_JAUZMY010000009.1"/>
</dbReference>
<proteinExistence type="predicted"/>
<feature type="transmembrane region" description="Helical" evidence="2">
    <location>
        <begin position="38"/>
        <end position="61"/>
    </location>
</feature>
<evidence type="ECO:0000313" key="4">
    <source>
        <dbReference type="Proteomes" id="UP001356095"/>
    </source>
</evidence>
<protein>
    <recommendedName>
        <fullName evidence="5">Integral membrane protein</fullName>
    </recommendedName>
</protein>
<feature type="transmembrane region" description="Helical" evidence="2">
    <location>
        <begin position="12"/>
        <end position="32"/>
    </location>
</feature>
<evidence type="ECO:0000256" key="1">
    <source>
        <dbReference type="SAM" id="MobiDB-lite"/>
    </source>
</evidence>
<keyword evidence="2" id="KW-0472">Membrane</keyword>
<keyword evidence="4" id="KW-1185">Reference proteome</keyword>
<feature type="transmembrane region" description="Helical" evidence="2">
    <location>
        <begin position="100"/>
        <end position="117"/>
    </location>
</feature>
<feature type="transmembrane region" description="Helical" evidence="2">
    <location>
        <begin position="73"/>
        <end position="94"/>
    </location>
</feature>
<organism evidence="3 4">
    <name type="scientific">Nocardiopsis codii</name>
    <dbReference type="NCBI Taxonomy" id="3065942"/>
    <lineage>
        <taxon>Bacteria</taxon>
        <taxon>Bacillati</taxon>
        <taxon>Actinomycetota</taxon>
        <taxon>Actinomycetes</taxon>
        <taxon>Streptosporangiales</taxon>
        <taxon>Nocardiopsidaceae</taxon>
        <taxon>Nocardiopsis</taxon>
    </lineage>
</organism>
<feature type="transmembrane region" description="Helical" evidence="2">
    <location>
        <begin position="124"/>
        <end position="144"/>
    </location>
</feature>
<keyword evidence="2" id="KW-0812">Transmembrane</keyword>
<feature type="compositionally biased region" description="Low complexity" evidence="1">
    <location>
        <begin position="162"/>
        <end position="174"/>
    </location>
</feature>
<evidence type="ECO:0008006" key="5">
    <source>
        <dbReference type="Google" id="ProtNLM"/>
    </source>
</evidence>
<feature type="region of interest" description="Disordered" evidence="1">
    <location>
        <begin position="161"/>
        <end position="186"/>
    </location>
</feature>
<keyword evidence="2" id="KW-1133">Transmembrane helix</keyword>